<feature type="compositionally biased region" description="Low complexity" evidence="1">
    <location>
        <begin position="665"/>
        <end position="683"/>
    </location>
</feature>
<feature type="compositionally biased region" description="Basic and acidic residues" evidence="1">
    <location>
        <begin position="373"/>
        <end position="385"/>
    </location>
</feature>
<proteinExistence type="predicted"/>
<dbReference type="Proteomes" id="UP000823872">
    <property type="component" value="Chromosome E2"/>
</dbReference>
<dbReference type="PROSITE" id="PS51338">
    <property type="entry name" value="IMD"/>
    <property type="match status" value="1"/>
</dbReference>
<feature type="domain" description="IMD" evidence="2">
    <location>
        <begin position="445"/>
        <end position="600"/>
    </location>
</feature>
<feature type="region of interest" description="Disordered" evidence="1">
    <location>
        <begin position="773"/>
        <end position="916"/>
    </location>
</feature>
<feature type="region of interest" description="Disordered" evidence="1">
    <location>
        <begin position="68"/>
        <end position="100"/>
    </location>
</feature>
<feature type="compositionally biased region" description="Low complexity" evidence="1">
    <location>
        <begin position="1000"/>
        <end position="1014"/>
    </location>
</feature>
<feature type="compositionally biased region" description="Basic and acidic residues" evidence="1">
    <location>
        <begin position="331"/>
        <end position="340"/>
    </location>
</feature>
<gene>
    <name evidence="3" type="primary">AJM1</name>
</gene>
<evidence type="ECO:0000256" key="1">
    <source>
        <dbReference type="SAM" id="MobiDB-lite"/>
    </source>
</evidence>
<dbReference type="GeneTree" id="ENSGT00950000183156"/>
<dbReference type="Ensembl" id="ENSFCTT00005011569.1">
    <property type="protein sequence ID" value="ENSFCTP00005007225.1"/>
    <property type="gene ID" value="ENSFCTG00005004307.1"/>
</dbReference>
<evidence type="ECO:0000313" key="4">
    <source>
        <dbReference type="Proteomes" id="UP000823872"/>
    </source>
</evidence>
<feature type="compositionally biased region" description="Low complexity" evidence="1">
    <location>
        <begin position="277"/>
        <end position="287"/>
    </location>
</feature>
<evidence type="ECO:0000259" key="2">
    <source>
        <dbReference type="PROSITE" id="PS51338"/>
    </source>
</evidence>
<feature type="compositionally biased region" description="Low complexity" evidence="1">
    <location>
        <begin position="782"/>
        <end position="795"/>
    </location>
</feature>
<feature type="compositionally biased region" description="Polar residues" evidence="1">
    <location>
        <begin position="796"/>
        <end position="808"/>
    </location>
</feature>
<dbReference type="CDD" id="cd22060">
    <property type="entry name" value="WH2_MTSS1"/>
    <property type="match status" value="1"/>
</dbReference>
<reference evidence="3" key="2">
    <citation type="submission" date="2025-08" db="UniProtKB">
        <authorList>
            <consortium name="Ensembl"/>
        </authorList>
    </citation>
    <scope>IDENTIFICATION</scope>
    <source>
        <strain evidence="3">breed Abyssinian</strain>
    </source>
</reference>
<feature type="compositionally biased region" description="Pro residues" evidence="1">
    <location>
        <begin position="243"/>
        <end position="270"/>
    </location>
</feature>
<dbReference type="PRINTS" id="PR01217">
    <property type="entry name" value="PRICHEXTENSN"/>
</dbReference>
<feature type="compositionally biased region" description="Low complexity" evidence="1">
    <location>
        <begin position="605"/>
        <end position="625"/>
    </location>
</feature>
<feature type="compositionally biased region" description="Low complexity" evidence="1">
    <location>
        <begin position="637"/>
        <end position="648"/>
    </location>
</feature>
<feature type="region of interest" description="Disordered" evidence="1">
    <location>
        <begin position="125"/>
        <end position="388"/>
    </location>
</feature>
<feature type="compositionally biased region" description="Basic and acidic residues" evidence="1">
    <location>
        <begin position="713"/>
        <end position="722"/>
    </location>
</feature>
<accession>A0ABI7WCX3</accession>
<dbReference type="Pfam" id="PF08397">
    <property type="entry name" value="IMD"/>
    <property type="match status" value="1"/>
</dbReference>
<sequence>MSSQVALGVVPGVWEKELCELFPSGPPARVGFPAWSLQDDRPYWTRRPREHACVPTHVYPGVGDWGRQPTSAQLVQHPPPLPSKQVARPGNDYPKSSAWRPSCERLRHRLKERPKSFWRSVRTRQCPGRNVPGRADARASPAVCRVSRPRDAPGGAQPSARPPKAREDPGPRPRAGRWCRAPSREAGTQPPVLSRQAAGRAPPQRRPRPVVAPAPAGPARPATLAAPGLEFQSRAPALNGPAPGRPFPQPSPAAAPPTPPPRPAAVLPPPHPRDARAAAARITAAAPVPAPRPRRQLPAPRPPRRPPARPAAPWPAPPRRGPPPRSAARPAAERRPEAEARPGLGASARRARLPWLPAPCSPARARRRRCRPARPEHGDGGEGVRRPGRALSGHRQRHEELLSHLGRLQLQGHQAAFPAEDHCAGCCGLLGCLSESGRHGHQHPSALLESLINPLQERIEDWKKSANQLDKDHAKEYKRARHEIKKKSSDTLKLQKKARKELLGKGDLQPQLDSALQDVNDMYLLLEETEKQAVRRALIEERGRFCTFITFLQPVVNGELTMLGEITHLQGIIDDLVVLTAEPHKLPPASEQVIKDLKGSDYSWSYQTPPSSPSGSGSRKSSMCSLAQPAATTARLSSVSSHDSGFVSQDATYSKPPSPMPSDITSQKSSSSASSEASETCQSVSECSSPTSDWAKAGPHEQPSGTSLQRRKDRLEHPRDTEPGLASGGTLGPSGEEAPRPRMSPATIAAKHGEEVSPAASDLAMVLTRGLSLEHQKSSRDSLQYSSGYSTQTTTPSCSEDTIPSQGSDYDCYSVNGDADGEGPAEFDKSSTIPRNSNIAQNYRRLIQTKRPASTAGLPSASGAPPGVATIRRTPSTKPAVRRALSSAGPIPIRPPIVPVKTPTVPDSPGYAGPTRAGSEECVFYSDEAASPLAPDLAKASPKRLSLPNTAWASPAPEAASYPGLADDDEQQQLAANRHSLVEKLGELVAGAHALGEGQFPFPTALTATPAEETPSPPPAASGDPPAEDMLVAIRRGVRLRRTVTNDRSAPRIL</sequence>
<feature type="region of interest" description="Disordered" evidence="1">
    <location>
        <begin position="999"/>
        <end position="1028"/>
    </location>
</feature>
<dbReference type="SUPFAM" id="SSF103657">
    <property type="entry name" value="BAR/IMD domain-like"/>
    <property type="match status" value="1"/>
</dbReference>
<dbReference type="InterPro" id="IPR027267">
    <property type="entry name" value="AH/BAR_dom_sf"/>
</dbReference>
<dbReference type="Pfam" id="PF02205">
    <property type="entry name" value="WH2"/>
    <property type="match status" value="1"/>
</dbReference>
<dbReference type="PANTHER" id="PTHR15708">
    <property type="entry name" value="ACTIN BUNDLING/MISSING IN METASTASIS-RELATED"/>
    <property type="match status" value="1"/>
</dbReference>
<feature type="compositionally biased region" description="Pro residues" evidence="1">
    <location>
        <begin position="308"/>
        <end position="325"/>
    </location>
</feature>
<evidence type="ECO:0000313" key="3">
    <source>
        <dbReference type="Ensembl" id="ENSFCTP00005007225.1"/>
    </source>
</evidence>
<dbReference type="InterPro" id="IPR013606">
    <property type="entry name" value="I-BAR_dom"/>
</dbReference>
<dbReference type="Gene3D" id="1.20.1270.60">
    <property type="entry name" value="Arfaptin homology (AH) domain/BAR domain"/>
    <property type="match status" value="1"/>
</dbReference>
<dbReference type="InterPro" id="IPR030127">
    <property type="entry name" value="MTSS1/MTSS2"/>
</dbReference>
<protein>
    <recommendedName>
        <fullName evidence="2">IMD domain-containing protein</fullName>
    </recommendedName>
</protein>
<reference evidence="3" key="3">
    <citation type="submission" date="2025-09" db="UniProtKB">
        <authorList>
            <consortium name="Ensembl"/>
        </authorList>
    </citation>
    <scope>IDENTIFICATION</scope>
    <source>
        <strain evidence="3">breed Abyssinian</strain>
    </source>
</reference>
<dbReference type="PANTHER" id="PTHR15708:SF8">
    <property type="entry name" value="PROTEIN MTSS 2"/>
    <property type="match status" value="1"/>
</dbReference>
<keyword evidence="4" id="KW-1185">Reference proteome</keyword>
<name>A0ABI7WCX3_FELCA</name>
<dbReference type="InterPro" id="IPR003124">
    <property type="entry name" value="WH2_dom"/>
</dbReference>
<reference evidence="3 4" key="1">
    <citation type="submission" date="2021-02" db="EMBL/GenBank/DDBJ databases">
        <title>Safari Cat Assemblies.</title>
        <authorList>
            <person name="Bredemeyer K.R."/>
            <person name="Murphy W.J."/>
        </authorList>
    </citation>
    <scope>NUCLEOTIDE SEQUENCE [LARGE SCALE GENOMIC DNA]</scope>
</reference>
<feature type="compositionally biased region" description="Polar residues" evidence="1">
    <location>
        <begin position="830"/>
        <end position="841"/>
    </location>
</feature>
<feature type="region of interest" description="Disordered" evidence="1">
    <location>
        <begin position="604"/>
        <end position="757"/>
    </location>
</feature>
<organism evidence="3 4">
    <name type="scientific">Felis catus</name>
    <name type="common">Cat</name>
    <name type="synonym">Felis silvestris catus</name>
    <dbReference type="NCBI Taxonomy" id="9685"/>
    <lineage>
        <taxon>Eukaryota</taxon>
        <taxon>Metazoa</taxon>
        <taxon>Chordata</taxon>
        <taxon>Craniata</taxon>
        <taxon>Vertebrata</taxon>
        <taxon>Euteleostomi</taxon>
        <taxon>Mammalia</taxon>
        <taxon>Eutheria</taxon>
        <taxon>Laurasiatheria</taxon>
        <taxon>Carnivora</taxon>
        <taxon>Feliformia</taxon>
        <taxon>Felidae</taxon>
        <taxon>Felinae</taxon>
        <taxon>Felis</taxon>
    </lineage>
</organism>